<accession>A0A0F9GKS4</accession>
<sequence>MSTITQDRDSSSDRNQNLNTEGIQLHKLTALYWKVSSAFNRGKPQITTEAAIKDLNEILYNTNPCRPISQKAASLQNEIIVGNSTEEGV</sequence>
<evidence type="ECO:0000256" key="1">
    <source>
        <dbReference type="SAM" id="MobiDB-lite"/>
    </source>
</evidence>
<feature type="region of interest" description="Disordered" evidence="1">
    <location>
        <begin position="1"/>
        <end position="20"/>
    </location>
</feature>
<reference evidence="2" key="1">
    <citation type="journal article" date="2015" name="Nature">
        <title>Complex archaea that bridge the gap between prokaryotes and eukaryotes.</title>
        <authorList>
            <person name="Spang A."/>
            <person name="Saw J.H."/>
            <person name="Jorgensen S.L."/>
            <person name="Zaremba-Niedzwiedzka K."/>
            <person name="Martijn J."/>
            <person name="Lind A.E."/>
            <person name="van Eijk R."/>
            <person name="Schleper C."/>
            <person name="Guy L."/>
            <person name="Ettema T.J."/>
        </authorList>
    </citation>
    <scope>NUCLEOTIDE SEQUENCE</scope>
</reference>
<protein>
    <submittedName>
        <fullName evidence="2">Uncharacterized protein</fullName>
    </submittedName>
</protein>
<feature type="compositionally biased region" description="Basic and acidic residues" evidence="1">
    <location>
        <begin position="1"/>
        <end position="12"/>
    </location>
</feature>
<evidence type="ECO:0000313" key="2">
    <source>
        <dbReference type="EMBL" id="KKL91096.1"/>
    </source>
</evidence>
<dbReference type="EMBL" id="LAZR01019825">
    <property type="protein sequence ID" value="KKL91096.1"/>
    <property type="molecule type" value="Genomic_DNA"/>
</dbReference>
<name>A0A0F9GKS4_9ZZZZ</name>
<proteinExistence type="predicted"/>
<dbReference type="AlphaFoldDB" id="A0A0F9GKS4"/>
<gene>
    <name evidence="2" type="ORF">LCGC14_1898110</name>
</gene>
<organism evidence="2">
    <name type="scientific">marine sediment metagenome</name>
    <dbReference type="NCBI Taxonomy" id="412755"/>
    <lineage>
        <taxon>unclassified sequences</taxon>
        <taxon>metagenomes</taxon>
        <taxon>ecological metagenomes</taxon>
    </lineage>
</organism>
<comment type="caution">
    <text evidence="2">The sequence shown here is derived from an EMBL/GenBank/DDBJ whole genome shotgun (WGS) entry which is preliminary data.</text>
</comment>